<evidence type="ECO:0000313" key="2">
    <source>
        <dbReference type="EMBL" id="KAK3031783.1"/>
    </source>
</evidence>
<dbReference type="PANTHER" id="PTHR37185">
    <property type="entry name" value="MEMBRANE PROTEIN"/>
    <property type="match status" value="1"/>
</dbReference>
<dbReference type="PANTHER" id="PTHR37185:SF3">
    <property type="entry name" value="MEMBRANE PROTEIN"/>
    <property type="match status" value="1"/>
</dbReference>
<accession>A0AA89B9E9</accession>
<keyword evidence="1" id="KW-0472">Membrane</keyword>
<sequence length="399" mass="44442">MNILKLPQATPFPNYQTTLLRALITHPHFLSPHTRKPHLPLSSNSPLSLCKPCSIELRHVKASRIESQSWSNEEEENLGADDLTPGGEVYKKTLRLVECSMFAALGGLAYILSSSLSIENYFGCFFALPIVFSSMRWGIAAGRKTMVRHLSSAAILKRYILEVFHVFLNNITVFPSRQVATATLLLVLSGPIKALTYLLLHGLLGLTMGSLWRYVGINLQAVSIICSRAFNIWAFYHYIAMPSFKKSKFIVQSSQEMILAMLAVALKEQPCWYEMCPDLMVVVSSAGMLGTAWGPSVFLCSCVRAMGATGYVLIYSFLIRENILALITINIHASLTYIITSLGLYTIPSMNTIYAIFGTLLLLNCGFFAFLLHLLYAVFFTRLGMRGSLRLPGWLEKAI</sequence>
<keyword evidence="1" id="KW-0812">Transmembrane</keyword>
<comment type="caution">
    <text evidence="2">The sequence shown here is derived from an EMBL/GenBank/DDBJ whole genome shotgun (WGS) entry which is preliminary data.</text>
</comment>
<feature type="transmembrane region" description="Helical" evidence="1">
    <location>
        <begin position="221"/>
        <end position="239"/>
    </location>
</feature>
<name>A0AA89B9E9_9ASTE</name>
<protein>
    <submittedName>
        <fullName evidence="2">Uncharacterized protein</fullName>
    </submittedName>
</protein>
<feature type="transmembrane region" description="Helical" evidence="1">
    <location>
        <begin position="353"/>
        <end position="380"/>
    </location>
</feature>
<evidence type="ECO:0000256" key="1">
    <source>
        <dbReference type="SAM" id="Phobius"/>
    </source>
</evidence>
<evidence type="ECO:0000313" key="3">
    <source>
        <dbReference type="Proteomes" id="UP001188597"/>
    </source>
</evidence>
<feature type="transmembrane region" description="Helical" evidence="1">
    <location>
        <begin position="323"/>
        <end position="347"/>
    </location>
</feature>
<proteinExistence type="predicted"/>
<feature type="transmembrane region" description="Helical" evidence="1">
    <location>
        <begin position="93"/>
        <end position="112"/>
    </location>
</feature>
<organism evidence="2 3">
    <name type="scientific">Escallonia herrerae</name>
    <dbReference type="NCBI Taxonomy" id="1293975"/>
    <lineage>
        <taxon>Eukaryota</taxon>
        <taxon>Viridiplantae</taxon>
        <taxon>Streptophyta</taxon>
        <taxon>Embryophyta</taxon>
        <taxon>Tracheophyta</taxon>
        <taxon>Spermatophyta</taxon>
        <taxon>Magnoliopsida</taxon>
        <taxon>eudicotyledons</taxon>
        <taxon>Gunneridae</taxon>
        <taxon>Pentapetalae</taxon>
        <taxon>asterids</taxon>
        <taxon>campanulids</taxon>
        <taxon>Escalloniales</taxon>
        <taxon>Escalloniaceae</taxon>
        <taxon>Escallonia</taxon>
    </lineage>
</organism>
<feature type="transmembrane region" description="Helical" evidence="1">
    <location>
        <begin position="118"/>
        <end position="139"/>
    </location>
</feature>
<keyword evidence="3" id="KW-1185">Reference proteome</keyword>
<reference evidence="2" key="1">
    <citation type="submission" date="2022-12" db="EMBL/GenBank/DDBJ databases">
        <title>Draft genome assemblies for two species of Escallonia (Escalloniales).</title>
        <authorList>
            <person name="Chanderbali A."/>
            <person name="Dervinis C."/>
            <person name="Anghel I."/>
            <person name="Soltis D."/>
            <person name="Soltis P."/>
            <person name="Zapata F."/>
        </authorList>
    </citation>
    <scope>NUCLEOTIDE SEQUENCE</scope>
    <source>
        <strain evidence="2">UCBG64.0493</strain>
        <tissue evidence="2">Leaf</tissue>
    </source>
</reference>
<dbReference type="AlphaFoldDB" id="A0AA89B9E9"/>
<dbReference type="Proteomes" id="UP001188597">
    <property type="component" value="Unassembled WGS sequence"/>
</dbReference>
<keyword evidence="1" id="KW-1133">Transmembrane helix</keyword>
<gene>
    <name evidence="2" type="ORF">RJ639_036935</name>
</gene>
<dbReference type="EMBL" id="JAVXUP010000293">
    <property type="protein sequence ID" value="KAK3031783.1"/>
    <property type="molecule type" value="Genomic_DNA"/>
</dbReference>